<dbReference type="EMBL" id="JACXTD010000001">
    <property type="protein sequence ID" value="MBD3701962.1"/>
    <property type="molecule type" value="Genomic_DNA"/>
</dbReference>
<accession>A0A927HH89</accession>
<proteinExistence type="predicted"/>
<dbReference type="Proteomes" id="UP000655796">
    <property type="component" value="Unassembled WGS sequence"/>
</dbReference>
<comment type="caution">
    <text evidence="1">The sequence shown here is derived from an EMBL/GenBank/DDBJ whole genome shotgun (WGS) entry which is preliminary data.</text>
</comment>
<evidence type="ECO:0000313" key="2">
    <source>
        <dbReference type="Proteomes" id="UP000655796"/>
    </source>
</evidence>
<name>A0A927HH89_KLEPN</name>
<sequence length="112" mass="11695">MAAIYLPLLPAAGELVGAARSPANWRALFADPQLSQCAGRHPRLHAVIRRRRAADRPDHRRRPLAFGPLAAAGFPSAAAAGGAPSRPRRRRRCCCSPKGLALAAAAVSDAAG</sequence>
<evidence type="ECO:0000313" key="1">
    <source>
        <dbReference type="EMBL" id="MBD3701962.1"/>
    </source>
</evidence>
<protein>
    <submittedName>
        <fullName evidence="1">Uncharacterized protein</fullName>
    </submittedName>
</protein>
<dbReference type="AlphaFoldDB" id="A0A927HH89"/>
<gene>
    <name evidence="1" type="ORF">IE986_07150</name>
</gene>
<organism evidence="1 2">
    <name type="scientific">Klebsiella pneumoniae</name>
    <dbReference type="NCBI Taxonomy" id="573"/>
    <lineage>
        <taxon>Bacteria</taxon>
        <taxon>Pseudomonadati</taxon>
        <taxon>Pseudomonadota</taxon>
        <taxon>Gammaproteobacteria</taxon>
        <taxon>Enterobacterales</taxon>
        <taxon>Enterobacteriaceae</taxon>
        <taxon>Klebsiella/Raoultella group</taxon>
        <taxon>Klebsiella</taxon>
        <taxon>Klebsiella pneumoniae complex</taxon>
    </lineage>
</organism>
<reference evidence="1" key="1">
    <citation type="submission" date="2020-07" db="EMBL/GenBank/DDBJ databases">
        <title>Clinical and genomic characterization of carbapenemase-producing Enterobacterales causing secondary infections during the COVID-19 crisis at a New York City hospital.</title>
        <authorList>
            <person name="Gomez-Simmonds A."/>
            <person name="Annavajhala M.K."/>
            <person name="Uhlemann A.-C."/>
        </authorList>
    </citation>
    <scope>NUCLEOTIDE SEQUENCE</scope>
    <source>
        <strain evidence="1">NK1590</strain>
    </source>
</reference>